<evidence type="ECO:0000313" key="3">
    <source>
        <dbReference type="Proteomes" id="UP000246464"/>
    </source>
</evidence>
<dbReference type="AlphaFoldDB" id="A0A2U9CLQ0"/>
<organism evidence="2 3">
    <name type="scientific">Scophthalmus maximus</name>
    <name type="common">Turbot</name>
    <name type="synonym">Psetta maxima</name>
    <dbReference type="NCBI Taxonomy" id="52904"/>
    <lineage>
        <taxon>Eukaryota</taxon>
        <taxon>Metazoa</taxon>
        <taxon>Chordata</taxon>
        <taxon>Craniata</taxon>
        <taxon>Vertebrata</taxon>
        <taxon>Euteleostomi</taxon>
        <taxon>Actinopterygii</taxon>
        <taxon>Neopterygii</taxon>
        <taxon>Teleostei</taxon>
        <taxon>Neoteleostei</taxon>
        <taxon>Acanthomorphata</taxon>
        <taxon>Carangaria</taxon>
        <taxon>Pleuronectiformes</taxon>
        <taxon>Pleuronectoidei</taxon>
        <taxon>Scophthalmidae</taxon>
        <taxon>Scophthalmus</taxon>
    </lineage>
</organism>
<feature type="compositionally biased region" description="Polar residues" evidence="1">
    <location>
        <begin position="34"/>
        <end position="61"/>
    </location>
</feature>
<gene>
    <name evidence="2" type="ORF">SMAX5B_020209</name>
</gene>
<sequence>MRTHRIYNAYSSLALHFMPSPPGSVARPPCARPTGSNTRPGQPSCSSRPIINQQAALQCTSTPPPPYQYSRGPLETQRRKQSSL</sequence>
<keyword evidence="3" id="KW-1185">Reference proteome</keyword>
<dbReference type="Proteomes" id="UP000246464">
    <property type="component" value="Chromosome 18"/>
</dbReference>
<reference evidence="2 3" key="1">
    <citation type="submission" date="2017-12" db="EMBL/GenBank/DDBJ databases">
        <title>Integrating genomic resources of turbot (Scophthalmus maximus) in depth evaluation of genetic and physical mapping variation across individuals.</title>
        <authorList>
            <person name="Martinez P."/>
        </authorList>
    </citation>
    <scope>NUCLEOTIDE SEQUENCE [LARGE SCALE GENOMIC DNA]</scope>
</reference>
<proteinExistence type="predicted"/>
<feature type="region of interest" description="Disordered" evidence="1">
    <location>
        <begin position="17"/>
        <end position="84"/>
    </location>
</feature>
<evidence type="ECO:0000313" key="2">
    <source>
        <dbReference type="EMBL" id="AWP17467.1"/>
    </source>
</evidence>
<name>A0A2U9CLQ0_SCOMX</name>
<accession>A0A2U9CLQ0</accession>
<dbReference type="EMBL" id="CP026260">
    <property type="protein sequence ID" value="AWP17467.1"/>
    <property type="molecule type" value="Genomic_DNA"/>
</dbReference>
<evidence type="ECO:0000256" key="1">
    <source>
        <dbReference type="SAM" id="MobiDB-lite"/>
    </source>
</evidence>
<protein>
    <submittedName>
        <fullName evidence="2">Uncharacterized protein</fullName>
    </submittedName>
</protein>